<dbReference type="InterPro" id="IPR050638">
    <property type="entry name" value="AA-Vitamin_Transporters"/>
</dbReference>
<feature type="transmembrane region" description="Helical" evidence="6">
    <location>
        <begin position="102"/>
        <end position="124"/>
    </location>
</feature>
<dbReference type="InterPro" id="IPR037185">
    <property type="entry name" value="EmrE-like"/>
</dbReference>
<dbReference type="InterPro" id="IPR000620">
    <property type="entry name" value="EamA_dom"/>
</dbReference>
<evidence type="ECO:0000256" key="3">
    <source>
        <dbReference type="ARBA" id="ARBA00022692"/>
    </source>
</evidence>
<name>G7V6N5_THELD</name>
<protein>
    <recommendedName>
        <fullName evidence="7">EamA domain-containing protein</fullName>
    </recommendedName>
</protein>
<dbReference type="KEGG" id="tli:Tlie_0253"/>
<reference evidence="8 9" key="2">
    <citation type="journal article" date="2012" name="Stand. Genomic Sci.">
        <title>Genome sequence of the moderately thermophilic, amino-acid-degrading and sulfur-reducing bacterium Thermovirga lienii type strain (Cas60314(T)).</title>
        <authorList>
            <person name="Goker M."/>
            <person name="Saunders E."/>
            <person name="Lapidus A."/>
            <person name="Nolan M."/>
            <person name="Lucas S."/>
            <person name="Hammon N."/>
            <person name="Deshpande S."/>
            <person name="Cheng J.F."/>
            <person name="Han C."/>
            <person name="Tapia R."/>
            <person name="Goodwin L.A."/>
            <person name="Pitluck S."/>
            <person name="Liolios K."/>
            <person name="Mavromatis K."/>
            <person name="Pagani I."/>
            <person name="Ivanova N."/>
            <person name="Mikhailova N."/>
            <person name="Pati A."/>
            <person name="Chen A."/>
            <person name="Palaniappan K."/>
            <person name="Land M."/>
            <person name="Chang Y.J."/>
            <person name="Jeffries C.D."/>
            <person name="Brambilla E.M."/>
            <person name="Rohde M."/>
            <person name="Spring S."/>
            <person name="Detter J.C."/>
            <person name="Woyke T."/>
            <person name="Bristow J."/>
            <person name="Eisen J.A."/>
            <person name="Markowitz V."/>
            <person name="Hugenholtz P."/>
            <person name="Kyrpides N.C."/>
            <person name="Klenk H.P."/>
        </authorList>
    </citation>
    <scope>NUCLEOTIDE SEQUENCE [LARGE SCALE GENOMIC DNA]</scope>
    <source>
        <strain evidence="9">ATCC BAA-1197 / DSM 17291 / Cas60314</strain>
    </source>
</reference>
<comment type="similarity">
    <text evidence="2">Belongs to the EamA transporter family.</text>
</comment>
<dbReference type="STRING" id="580340.Tlie_0253"/>
<feature type="transmembrane region" description="Helical" evidence="6">
    <location>
        <begin position="192"/>
        <end position="212"/>
    </location>
</feature>
<feature type="transmembrane region" description="Helical" evidence="6">
    <location>
        <begin position="75"/>
        <end position="96"/>
    </location>
</feature>
<sequence length="306" mass="33236">MSEVNPEKRFPNWLIVLMFAGLYTTWSTTYLAIYYMVKTIPPYLSSGLRFLVAGAILYGFARIKNKNERISLKHWKSALITGGLVIWLGNGSVVWGEKYISSSLAALLIATVPLWIVLLNWLLFGGGKPGVIEMVGVVLGFLGVALLIVFTRHIGGEGYNLKGIVIVLAASISWATGSLYSRYSQTPSSPLLSVAAQMLAGGALMFLASFFVGEWATFELSKVSMVSVLSWAYLVVFGSLVGFVCYMTLMKVCRPSKVATYAYVTPVGAVFLGWLIAGDTITYHTLIAGGIIILAVLMIISFAPKE</sequence>
<feature type="transmembrane region" description="Helical" evidence="6">
    <location>
        <begin position="258"/>
        <end position="277"/>
    </location>
</feature>
<feature type="transmembrane region" description="Helical" evidence="6">
    <location>
        <begin position="224"/>
        <end position="246"/>
    </location>
</feature>
<evidence type="ECO:0000256" key="4">
    <source>
        <dbReference type="ARBA" id="ARBA00022989"/>
    </source>
</evidence>
<dbReference type="SUPFAM" id="SSF103481">
    <property type="entry name" value="Multidrug resistance efflux transporter EmrE"/>
    <property type="match status" value="2"/>
</dbReference>
<feature type="domain" description="EamA" evidence="7">
    <location>
        <begin position="15"/>
        <end position="148"/>
    </location>
</feature>
<dbReference type="OrthoDB" id="3190463at2"/>
<feature type="transmembrane region" description="Helical" evidence="6">
    <location>
        <begin position="283"/>
        <end position="303"/>
    </location>
</feature>
<accession>G7V6N5</accession>
<feature type="domain" description="EamA" evidence="7">
    <location>
        <begin position="162"/>
        <end position="300"/>
    </location>
</feature>
<gene>
    <name evidence="8" type="ordered locus">Tlie_0253</name>
</gene>
<dbReference type="eggNOG" id="COG0697">
    <property type="taxonomic scope" value="Bacteria"/>
</dbReference>
<evidence type="ECO:0000256" key="6">
    <source>
        <dbReference type="SAM" id="Phobius"/>
    </source>
</evidence>
<organism evidence="8 9">
    <name type="scientific">Thermovirga lienii (strain ATCC BAA-1197 / DSM 17291 / Cas60314)</name>
    <dbReference type="NCBI Taxonomy" id="580340"/>
    <lineage>
        <taxon>Bacteria</taxon>
        <taxon>Thermotogati</taxon>
        <taxon>Synergistota</taxon>
        <taxon>Synergistia</taxon>
        <taxon>Synergistales</taxon>
        <taxon>Thermovirgaceae</taxon>
        <taxon>Thermovirga</taxon>
    </lineage>
</organism>
<keyword evidence="9" id="KW-1185">Reference proteome</keyword>
<keyword evidence="4 6" id="KW-1133">Transmembrane helix</keyword>
<dbReference type="Proteomes" id="UP000005868">
    <property type="component" value="Chromosome"/>
</dbReference>
<dbReference type="Pfam" id="PF00892">
    <property type="entry name" value="EamA"/>
    <property type="match status" value="2"/>
</dbReference>
<dbReference type="PANTHER" id="PTHR32322:SF2">
    <property type="entry name" value="EAMA DOMAIN-CONTAINING PROTEIN"/>
    <property type="match status" value="1"/>
</dbReference>
<feature type="transmembrane region" description="Helical" evidence="6">
    <location>
        <begin position="163"/>
        <end position="180"/>
    </location>
</feature>
<evidence type="ECO:0000313" key="8">
    <source>
        <dbReference type="EMBL" id="AER65994.1"/>
    </source>
</evidence>
<keyword evidence="3 6" id="KW-0812">Transmembrane</keyword>
<feature type="transmembrane region" description="Helical" evidence="6">
    <location>
        <begin position="43"/>
        <end position="63"/>
    </location>
</feature>
<evidence type="ECO:0000256" key="1">
    <source>
        <dbReference type="ARBA" id="ARBA00004141"/>
    </source>
</evidence>
<evidence type="ECO:0000256" key="2">
    <source>
        <dbReference type="ARBA" id="ARBA00007362"/>
    </source>
</evidence>
<dbReference type="AlphaFoldDB" id="G7V6N5"/>
<comment type="subcellular location">
    <subcellularLocation>
        <location evidence="1">Membrane</location>
        <topology evidence="1">Multi-pass membrane protein</topology>
    </subcellularLocation>
</comment>
<keyword evidence="5 6" id="KW-0472">Membrane</keyword>
<dbReference type="PANTHER" id="PTHR32322">
    <property type="entry name" value="INNER MEMBRANE TRANSPORTER"/>
    <property type="match status" value="1"/>
</dbReference>
<evidence type="ECO:0000256" key="5">
    <source>
        <dbReference type="ARBA" id="ARBA00023136"/>
    </source>
</evidence>
<proteinExistence type="inferred from homology"/>
<reference evidence="9" key="1">
    <citation type="submission" date="2011-10" db="EMBL/GenBank/DDBJ databases">
        <title>The complete genome of chromosome of Thermovirga lienii DSM 17291.</title>
        <authorList>
            <consortium name="US DOE Joint Genome Institute (JGI-PGF)"/>
            <person name="Lucas S."/>
            <person name="Copeland A."/>
            <person name="Lapidus A."/>
            <person name="Glavina del Rio T."/>
            <person name="Dalin E."/>
            <person name="Tice H."/>
            <person name="Bruce D."/>
            <person name="Goodwin L."/>
            <person name="Pitluck S."/>
            <person name="Peters L."/>
            <person name="Mikhailova N."/>
            <person name="Saunders E."/>
            <person name="Kyrpides N."/>
            <person name="Mavromatis K."/>
            <person name="Ivanova N."/>
            <person name="Last F.I."/>
            <person name="Brettin T."/>
            <person name="Detter J.C."/>
            <person name="Han C."/>
            <person name="Larimer F."/>
            <person name="Land M."/>
            <person name="Hauser L."/>
            <person name="Markowitz V."/>
            <person name="Cheng J.-F."/>
            <person name="Hugenholtz P."/>
            <person name="Woyke T."/>
            <person name="Wu D."/>
            <person name="Spring S."/>
            <person name="Schroeder M."/>
            <person name="Brambilla E.-M."/>
            <person name="Klenk H.-P."/>
            <person name="Eisen J.A."/>
        </authorList>
    </citation>
    <scope>NUCLEOTIDE SEQUENCE [LARGE SCALE GENOMIC DNA]</scope>
    <source>
        <strain evidence="9">ATCC BAA-1197 / DSM 17291 / Cas60314</strain>
    </source>
</reference>
<evidence type="ECO:0000313" key="9">
    <source>
        <dbReference type="Proteomes" id="UP000005868"/>
    </source>
</evidence>
<evidence type="ECO:0000259" key="7">
    <source>
        <dbReference type="Pfam" id="PF00892"/>
    </source>
</evidence>
<dbReference type="GO" id="GO:0016020">
    <property type="term" value="C:membrane"/>
    <property type="evidence" value="ECO:0007669"/>
    <property type="project" value="UniProtKB-SubCell"/>
</dbReference>
<dbReference type="EMBL" id="CP003096">
    <property type="protein sequence ID" value="AER65994.1"/>
    <property type="molecule type" value="Genomic_DNA"/>
</dbReference>
<dbReference type="HOGENOM" id="CLU_033863_5_1_0"/>
<feature type="transmembrane region" description="Helical" evidence="6">
    <location>
        <begin position="12"/>
        <end position="37"/>
    </location>
</feature>
<feature type="transmembrane region" description="Helical" evidence="6">
    <location>
        <begin position="131"/>
        <end position="151"/>
    </location>
</feature>